<reference evidence="3" key="1">
    <citation type="journal article" date="2020" name="mSystems">
        <title>Genome- and Community-Level Interaction Insights into Carbon Utilization and Element Cycling Functions of Hydrothermarchaeota in Hydrothermal Sediment.</title>
        <authorList>
            <person name="Zhou Z."/>
            <person name="Liu Y."/>
            <person name="Xu W."/>
            <person name="Pan J."/>
            <person name="Luo Z.H."/>
            <person name="Li M."/>
        </authorList>
    </citation>
    <scope>NUCLEOTIDE SEQUENCE [LARGE SCALE GENOMIC DNA]</scope>
    <source>
        <strain evidence="3">SpSt-1116</strain>
    </source>
</reference>
<dbReference type="PANTHER" id="PTHR11993:SF10">
    <property type="entry name" value="NADH DEHYDROGENASE [UBIQUINONE] IRON-SULFUR PROTEIN 2, MITOCHONDRIAL"/>
    <property type="match status" value="1"/>
</dbReference>
<feature type="transmembrane region" description="Helical" evidence="1">
    <location>
        <begin position="121"/>
        <end position="140"/>
    </location>
</feature>
<keyword evidence="1" id="KW-1133">Transmembrane helix</keyword>
<dbReference type="SUPFAM" id="SSF56762">
    <property type="entry name" value="HydB/Nqo4-like"/>
    <property type="match status" value="1"/>
</dbReference>
<dbReference type="GO" id="GO:0051287">
    <property type="term" value="F:NAD binding"/>
    <property type="evidence" value="ECO:0007669"/>
    <property type="project" value="InterPro"/>
</dbReference>
<dbReference type="NCBIfam" id="NF004739">
    <property type="entry name" value="PRK06075.1"/>
    <property type="match status" value="1"/>
</dbReference>
<gene>
    <name evidence="3" type="ORF">ENM78_06495</name>
</gene>
<feature type="domain" description="NADH-quinone oxidoreductase subunit D" evidence="2">
    <location>
        <begin position="131"/>
        <end position="399"/>
    </location>
</feature>
<comment type="caution">
    <text evidence="3">The sequence shown here is derived from an EMBL/GenBank/DDBJ whole genome shotgun (WGS) entry which is preliminary data.</text>
</comment>
<keyword evidence="1" id="KW-0812">Transmembrane</keyword>
<dbReference type="InterPro" id="IPR001135">
    <property type="entry name" value="NADH_Q_OxRdtase_suD"/>
</dbReference>
<name>A0A7J3ZM07_9CREN</name>
<evidence type="ECO:0000259" key="2">
    <source>
        <dbReference type="Pfam" id="PF00346"/>
    </source>
</evidence>
<dbReference type="InterPro" id="IPR029014">
    <property type="entry name" value="NiFe-Hase_large"/>
</dbReference>
<dbReference type="PANTHER" id="PTHR11993">
    <property type="entry name" value="NADH-UBIQUINONE OXIDOREDUCTASE 49 KDA SUBUNIT"/>
    <property type="match status" value="1"/>
</dbReference>
<proteinExistence type="predicted"/>
<evidence type="ECO:0000313" key="3">
    <source>
        <dbReference type="EMBL" id="HHQ81078.1"/>
    </source>
</evidence>
<dbReference type="Gene3D" id="1.10.645.10">
    <property type="entry name" value="Cytochrome-c3 Hydrogenase, chain B"/>
    <property type="match status" value="1"/>
</dbReference>
<dbReference type="EMBL" id="DRZC01000083">
    <property type="protein sequence ID" value="HHQ81078.1"/>
    <property type="molecule type" value="Genomic_DNA"/>
</dbReference>
<sequence>MTIPAQAITTRRIAKDVLELHVGPQHPGSGHMRFVIRLDGDIMVEVDPDIGFVHRTMEKLAENREWLKAQPLFERMAILDAANVTIGYFLALEKLLDIEPPPRAKYIRTILCEISRIASHLYGFGILGIFLGHSTAYMWFFGDREVFIELAERLTGQRLTYSFFLPGGVRRDIPTGFKDDFEKAARYIEKRLKEYEAIFMNNPVIRVRVEGVGVLTKDMAVRLGVVGPNARASGVKHDIRVEEPYDAYPELDFEVPVYKEGDALARFLQRVDEIRESLKIIRQALKAMPNGPIIHERYLRMYTKVMKEVLETQGRAKIPAAMINLRPPAGEAYARAEAARGEYFYYLVSNGGTKPYRARVVSPSFRNVLLFKYLMPGYRLADFPAIYGSLDYFPPEADR</sequence>
<dbReference type="GO" id="GO:0048038">
    <property type="term" value="F:quinone binding"/>
    <property type="evidence" value="ECO:0007669"/>
    <property type="project" value="InterPro"/>
</dbReference>
<dbReference type="Pfam" id="PF00346">
    <property type="entry name" value="Complex1_49kDa"/>
    <property type="match status" value="1"/>
</dbReference>
<dbReference type="AlphaFoldDB" id="A0A7J3ZM07"/>
<organism evidence="3">
    <name type="scientific">Fervidicoccus fontis</name>
    <dbReference type="NCBI Taxonomy" id="683846"/>
    <lineage>
        <taxon>Archaea</taxon>
        <taxon>Thermoproteota</taxon>
        <taxon>Thermoprotei</taxon>
        <taxon>Fervidicoccales</taxon>
        <taxon>Fervidicoccaceae</taxon>
        <taxon>Fervidicoccus</taxon>
    </lineage>
</organism>
<dbReference type="GO" id="GO:0016651">
    <property type="term" value="F:oxidoreductase activity, acting on NAD(P)H"/>
    <property type="evidence" value="ECO:0007669"/>
    <property type="project" value="InterPro"/>
</dbReference>
<dbReference type="EC" id="1.6.5.11" evidence="3"/>
<keyword evidence="1" id="KW-0472">Membrane</keyword>
<evidence type="ECO:0000256" key="1">
    <source>
        <dbReference type="SAM" id="Phobius"/>
    </source>
</evidence>
<keyword evidence="3" id="KW-0560">Oxidoreductase</keyword>
<accession>A0A7J3ZM07</accession>
<dbReference type="InterPro" id="IPR022885">
    <property type="entry name" value="NDH1_su_D/H"/>
</dbReference>
<protein>
    <submittedName>
        <fullName evidence="3">NADH-quinone oxidoreductase subunit D</fullName>
        <ecNumber evidence="3">1.6.5.11</ecNumber>
    </submittedName>
</protein>